<sequence>MDKVKMCQSVFRFLCCMLVVMPIFILSACALKSSRPNMPQPVVLPQVSGNVARYRFEMTQNGQRMTADQFDAWMQANGIHIVKKVSGMPTSQRHITRLGGSAP</sequence>
<gene>
    <name evidence="1" type="ORF">D934_04190</name>
</gene>
<name>A0A060H283_XYLFS</name>
<dbReference type="HOGENOM" id="CLU_2332955_0_0_6"/>
<dbReference type="PROSITE" id="PS51257">
    <property type="entry name" value="PROKAR_LIPOPROTEIN"/>
    <property type="match status" value="1"/>
</dbReference>
<protein>
    <recommendedName>
        <fullName evidence="3">Lipoprotein</fullName>
    </recommendedName>
</protein>
<accession>A0A060H283</accession>
<evidence type="ECO:0000313" key="2">
    <source>
        <dbReference type="Proteomes" id="UP000027215"/>
    </source>
</evidence>
<evidence type="ECO:0008006" key="3">
    <source>
        <dbReference type="Google" id="ProtNLM"/>
    </source>
</evidence>
<dbReference type="Proteomes" id="UP000027215">
    <property type="component" value="Chromosome"/>
</dbReference>
<organism evidence="1 2">
    <name type="scientific">Xylella fastidiosa subsp. sandyi Ann-1</name>
    <dbReference type="NCBI Taxonomy" id="155920"/>
    <lineage>
        <taxon>Bacteria</taxon>
        <taxon>Pseudomonadati</taxon>
        <taxon>Pseudomonadota</taxon>
        <taxon>Gammaproteobacteria</taxon>
        <taxon>Lysobacterales</taxon>
        <taxon>Lysobacteraceae</taxon>
        <taxon>Xylella</taxon>
    </lineage>
</organism>
<dbReference type="EMBL" id="CP006696">
    <property type="protein sequence ID" value="AIC09678.1"/>
    <property type="molecule type" value="Genomic_DNA"/>
</dbReference>
<dbReference type="PATRIC" id="fig|155920.8.peg.1011"/>
<proteinExistence type="predicted"/>
<dbReference type="KEGG" id="xfs:D934_04190"/>
<reference evidence="1 2" key="1">
    <citation type="submission" date="2013-08" db="EMBL/GenBank/DDBJ databases">
        <authorList>
            <person name="Stouthamer R."/>
            <person name="Nunney L."/>
        </authorList>
    </citation>
    <scope>NUCLEOTIDE SEQUENCE [LARGE SCALE GENOMIC DNA]</scope>
    <source>
        <strain evidence="2">ann-1</strain>
    </source>
</reference>
<evidence type="ECO:0000313" key="1">
    <source>
        <dbReference type="EMBL" id="AIC09678.1"/>
    </source>
</evidence>
<dbReference type="AlphaFoldDB" id="A0A060H283"/>